<dbReference type="SUPFAM" id="SSF56112">
    <property type="entry name" value="Protein kinase-like (PK-like)"/>
    <property type="match status" value="1"/>
</dbReference>
<feature type="compositionally biased region" description="Pro residues" evidence="10">
    <location>
        <begin position="731"/>
        <end position="745"/>
    </location>
</feature>
<feature type="region of interest" description="Disordered" evidence="10">
    <location>
        <begin position="67"/>
        <end position="110"/>
    </location>
</feature>
<dbReference type="EMBL" id="JARO02007029">
    <property type="protein sequence ID" value="KPP64459.1"/>
    <property type="molecule type" value="Genomic_DNA"/>
</dbReference>
<evidence type="ECO:0000259" key="11">
    <source>
        <dbReference type="PROSITE" id="PS50011"/>
    </source>
</evidence>
<keyword evidence="3" id="KW-0723">Serine/threonine-protein kinase</keyword>
<dbReference type="SMART" id="SM00220">
    <property type="entry name" value="S_TKc"/>
    <property type="match status" value="1"/>
</dbReference>
<comment type="similarity">
    <text evidence="1">Belongs to the protein kinase superfamily. CAMK Ser/Thr protein kinase family. SNF1 subfamily.</text>
</comment>
<sequence length="852" mass="93454">LDNRNFDRNTNHGTTRWPSNPAVWDNGQLGCRVSLVTAAGSCGTLELAEHHAGLIIHGSLALPHCGQRSLTDGPAPGRGRATPGDSGEVGSASRRVLSPAGGLQGQERGCGGAEMPAAVTAVLEPGGMVSAPGCLGKVPRDALKSFPHSKRVGSYLVGKMINKGSFAKVFTLSLRPNGGAPAVIGRRIASCPPNVLQLGLVCQVAIKVIDKKKAKQDSYVLKNMKREPHIHQMIRHPNVVQLYETLETENSYYMVMELCVGGDLMERLCERQRLGEREARRYARHILSAVEHLHRHGVVHRDLKIENFLLDENNNIKVVDFGLSNTLKAEALSPELLHTQCGSPAYAAPELLAHRKYGPKVDVWSVGVSTFAMLTGTLPFTVEPFNIKQLHQKMVNGEIGTFPSDISKGAVSRRCACCDAEPVPAVQFVLTLLEPDPEKRPSVREAMEQKWLNEGYSRRPLNCILYKNRLEPDELNPTVLNYMTESLGYGLSDIMHTLINNRPSSIMATYCLLVKKLEKHQKGAKSSKKENSVNRKSKPSSKSLGNPSEDTELEDTRNTMDSSPREDILKAEGNGPPPPAASLSAEGITDDEITITLENKEPLFPEVSAFADRELVHLSSPKTSDKERSDSKLLETSPCDTSVSGGLRRDINGALKPQKLLEPNGPVELVSHTTNEKLEKIQTFYLEKGVTPRALLENRGHSRSPEHQDTRVREFLHVMEEKPSPGGRWHPPGPGESPHTPPSPLPKLHHAGLRDGITRKLTWVGVARHSSGRSPLLMNGSRPPMFPSSRQQTLIIKSLRHPRERIRGPAFSAGDTTVKCNTVQLRNSHKGPELNLPVLAPPSRPRLPRGQS</sequence>
<feature type="region of interest" description="Disordered" evidence="10">
    <location>
        <begin position="826"/>
        <end position="852"/>
    </location>
</feature>
<feature type="region of interest" description="Disordered" evidence="10">
    <location>
        <begin position="1"/>
        <end position="22"/>
    </location>
</feature>
<comment type="catalytic activity">
    <reaction evidence="9">
        <text>L-seryl-[protein] + ATP = O-phospho-L-seryl-[protein] + ADP + H(+)</text>
        <dbReference type="Rhea" id="RHEA:17989"/>
        <dbReference type="Rhea" id="RHEA-COMP:9863"/>
        <dbReference type="Rhea" id="RHEA-COMP:11604"/>
        <dbReference type="ChEBI" id="CHEBI:15378"/>
        <dbReference type="ChEBI" id="CHEBI:29999"/>
        <dbReference type="ChEBI" id="CHEBI:30616"/>
        <dbReference type="ChEBI" id="CHEBI:83421"/>
        <dbReference type="ChEBI" id="CHEBI:456216"/>
        <dbReference type="EC" id="2.7.11.1"/>
    </reaction>
</comment>
<keyword evidence="6 12" id="KW-0418">Kinase</keyword>
<evidence type="ECO:0000313" key="13">
    <source>
        <dbReference type="Proteomes" id="UP000034805"/>
    </source>
</evidence>
<dbReference type="InterPro" id="IPR008271">
    <property type="entry name" value="Ser/Thr_kinase_AS"/>
</dbReference>
<dbReference type="GO" id="GO:0035556">
    <property type="term" value="P:intracellular signal transduction"/>
    <property type="evidence" value="ECO:0007669"/>
    <property type="project" value="TreeGrafter"/>
</dbReference>
<dbReference type="FunFam" id="1.10.510.10:FF:000391">
    <property type="entry name" value="Hormonally up-regulated neu tumor-associated kinase"/>
    <property type="match status" value="1"/>
</dbReference>
<feature type="compositionally biased region" description="Basic and acidic residues" evidence="10">
    <location>
        <begin position="623"/>
        <end position="633"/>
    </location>
</feature>
<evidence type="ECO:0000256" key="9">
    <source>
        <dbReference type="ARBA" id="ARBA00048679"/>
    </source>
</evidence>
<feature type="compositionally biased region" description="Basic and acidic residues" evidence="10">
    <location>
        <begin position="554"/>
        <end position="570"/>
    </location>
</feature>
<keyword evidence="7" id="KW-0067">ATP-binding</keyword>
<protein>
    <recommendedName>
        <fullName evidence="2">non-specific serine/threonine protein kinase</fullName>
        <ecNumber evidence="2">2.7.11.1</ecNumber>
    </recommendedName>
</protein>
<keyword evidence="4" id="KW-0808">Transferase</keyword>
<dbReference type="PANTHER" id="PTHR24346">
    <property type="entry name" value="MAP/MICROTUBULE AFFINITY-REGULATING KINASE"/>
    <property type="match status" value="1"/>
</dbReference>
<dbReference type="InterPro" id="IPR011009">
    <property type="entry name" value="Kinase-like_dom_sf"/>
</dbReference>
<feature type="domain" description="Protein kinase" evidence="11">
    <location>
        <begin position="155"/>
        <end position="452"/>
    </location>
</feature>
<dbReference type="InterPro" id="IPR000719">
    <property type="entry name" value="Prot_kinase_dom"/>
</dbReference>
<dbReference type="PROSITE" id="PS50011">
    <property type="entry name" value="PROTEIN_KINASE_DOM"/>
    <property type="match status" value="1"/>
</dbReference>
<evidence type="ECO:0000256" key="10">
    <source>
        <dbReference type="SAM" id="MobiDB-lite"/>
    </source>
</evidence>
<accession>A0A0P7UWP2</accession>
<dbReference type="GO" id="GO:0004674">
    <property type="term" value="F:protein serine/threonine kinase activity"/>
    <property type="evidence" value="ECO:0007669"/>
    <property type="project" value="UniProtKB-KW"/>
</dbReference>
<proteinExistence type="inferred from homology"/>
<feature type="region of interest" description="Disordered" evidence="10">
    <location>
        <begin position="522"/>
        <end position="585"/>
    </location>
</feature>
<feature type="compositionally biased region" description="Low complexity" evidence="10">
    <location>
        <begin position="73"/>
        <end position="84"/>
    </location>
</feature>
<feature type="non-terminal residue" evidence="12">
    <location>
        <position position="1"/>
    </location>
</feature>
<organism evidence="12 13">
    <name type="scientific">Scleropages formosus</name>
    <name type="common">Asian bonytongue</name>
    <name type="synonym">Osteoglossum formosum</name>
    <dbReference type="NCBI Taxonomy" id="113540"/>
    <lineage>
        <taxon>Eukaryota</taxon>
        <taxon>Metazoa</taxon>
        <taxon>Chordata</taxon>
        <taxon>Craniata</taxon>
        <taxon>Vertebrata</taxon>
        <taxon>Euteleostomi</taxon>
        <taxon>Actinopterygii</taxon>
        <taxon>Neopterygii</taxon>
        <taxon>Teleostei</taxon>
        <taxon>Osteoglossocephala</taxon>
        <taxon>Osteoglossomorpha</taxon>
        <taxon>Osteoglossiformes</taxon>
        <taxon>Osteoglossidae</taxon>
        <taxon>Scleropages</taxon>
    </lineage>
</organism>
<dbReference type="Gene3D" id="1.10.510.10">
    <property type="entry name" value="Transferase(Phosphotransferase) domain 1"/>
    <property type="match status" value="1"/>
</dbReference>
<evidence type="ECO:0000256" key="5">
    <source>
        <dbReference type="ARBA" id="ARBA00022741"/>
    </source>
</evidence>
<dbReference type="STRING" id="113540.ENSSFOP00015026280"/>
<comment type="catalytic activity">
    <reaction evidence="8">
        <text>L-threonyl-[protein] + ATP = O-phospho-L-threonyl-[protein] + ADP + H(+)</text>
        <dbReference type="Rhea" id="RHEA:46608"/>
        <dbReference type="Rhea" id="RHEA-COMP:11060"/>
        <dbReference type="Rhea" id="RHEA-COMP:11605"/>
        <dbReference type="ChEBI" id="CHEBI:15378"/>
        <dbReference type="ChEBI" id="CHEBI:30013"/>
        <dbReference type="ChEBI" id="CHEBI:30616"/>
        <dbReference type="ChEBI" id="CHEBI:61977"/>
        <dbReference type="ChEBI" id="CHEBI:456216"/>
        <dbReference type="EC" id="2.7.11.1"/>
    </reaction>
</comment>
<dbReference type="Proteomes" id="UP000034805">
    <property type="component" value="Unassembled WGS sequence"/>
</dbReference>
<gene>
    <name evidence="12" type="ORF">Z043_117199</name>
</gene>
<evidence type="ECO:0000256" key="4">
    <source>
        <dbReference type="ARBA" id="ARBA00022679"/>
    </source>
</evidence>
<reference evidence="12 13" key="1">
    <citation type="submission" date="2015-08" db="EMBL/GenBank/DDBJ databases">
        <title>The genome of the Asian arowana (Scleropages formosus).</title>
        <authorList>
            <person name="Tan M.H."/>
            <person name="Gan H.M."/>
            <person name="Croft L.J."/>
            <person name="Austin C.M."/>
        </authorList>
    </citation>
    <scope>NUCLEOTIDE SEQUENCE [LARGE SCALE GENOMIC DNA]</scope>
    <source>
        <strain evidence="12">Aro1</strain>
    </source>
</reference>
<evidence type="ECO:0000256" key="6">
    <source>
        <dbReference type="ARBA" id="ARBA00022777"/>
    </source>
</evidence>
<dbReference type="PANTHER" id="PTHR24346:SF101">
    <property type="entry name" value="PROTEIN KINASE DOMAIN-CONTAINING PROTEIN"/>
    <property type="match status" value="1"/>
</dbReference>
<keyword evidence="5" id="KW-0547">Nucleotide-binding</keyword>
<evidence type="ECO:0000256" key="7">
    <source>
        <dbReference type="ARBA" id="ARBA00022840"/>
    </source>
</evidence>
<dbReference type="Pfam" id="PF00069">
    <property type="entry name" value="Pkinase"/>
    <property type="match status" value="1"/>
</dbReference>
<evidence type="ECO:0000256" key="8">
    <source>
        <dbReference type="ARBA" id="ARBA00047899"/>
    </source>
</evidence>
<evidence type="ECO:0000256" key="2">
    <source>
        <dbReference type="ARBA" id="ARBA00012513"/>
    </source>
</evidence>
<dbReference type="GO" id="GO:0005524">
    <property type="term" value="F:ATP binding"/>
    <property type="evidence" value="ECO:0007669"/>
    <property type="project" value="UniProtKB-KW"/>
</dbReference>
<evidence type="ECO:0000313" key="12">
    <source>
        <dbReference type="EMBL" id="KPP64459.1"/>
    </source>
</evidence>
<feature type="region of interest" description="Disordered" evidence="10">
    <location>
        <begin position="721"/>
        <end position="750"/>
    </location>
</feature>
<comment type="caution">
    <text evidence="12">The sequence shown here is derived from an EMBL/GenBank/DDBJ whole genome shotgun (WGS) entry which is preliminary data.</text>
</comment>
<dbReference type="EC" id="2.7.11.1" evidence="2"/>
<feature type="region of interest" description="Disordered" evidence="10">
    <location>
        <begin position="620"/>
        <end position="649"/>
    </location>
</feature>
<feature type="compositionally biased region" description="Basic and acidic residues" evidence="10">
    <location>
        <begin position="1"/>
        <end position="10"/>
    </location>
</feature>
<name>A0A0P7UWP2_SCLFO</name>
<evidence type="ECO:0000256" key="1">
    <source>
        <dbReference type="ARBA" id="ARBA00006234"/>
    </source>
</evidence>
<dbReference type="AlphaFoldDB" id="A0A0P7UWP2"/>
<dbReference type="PROSITE" id="PS00108">
    <property type="entry name" value="PROTEIN_KINASE_ST"/>
    <property type="match status" value="1"/>
</dbReference>
<evidence type="ECO:0000256" key="3">
    <source>
        <dbReference type="ARBA" id="ARBA00022527"/>
    </source>
</evidence>
<dbReference type="GO" id="GO:0005737">
    <property type="term" value="C:cytoplasm"/>
    <property type="evidence" value="ECO:0007669"/>
    <property type="project" value="TreeGrafter"/>
</dbReference>